<keyword evidence="3" id="KW-1185">Reference proteome</keyword>
<dbReference type="EMBL" id="JAPUFD010000002">
    <property type="protein sequence ID" value="MDI1485768.1"/>
    <property type="molecule type" value="Genomic_DNA"/>
</dbReference>
<organism evidence="2 3">
    <name type="scientific">Ramalina farinacea</name>
    <dbReference type="NCBI Taxonomy" id="258253"/>
    <lineage>
        <taxon>Eukaryota</taxon>
        <taxon>Fungi</taxon>
        <taxon>Dikarya</taxon>
        <taxon>Ascomycota</taxon>
        <taxon>Pezizomycotina</taxon>
        <taxon>Lecanoromycetes</taxon>
        <taxon>OSLEUM clade</taxon>
        <taxon>Lecanoromycetidae</taxon>
        <taxon>Lecanorales</taxon>
        <taxon>Lecanorineae</taxon>
        <taxon>Ramalinaceae</taxon>
        <taxon>Ramalina</taxon>
    </lineage>
</organism>
<gene>
    <name evidence="2" type="ORF">OHK93_003957</name>
</gene>
<protein>
    <recommendedName>
        <fullName evidence="4">Ecp2 effector protein domain-containing protein</fullName>
    </recommendedName>
</protein>
<keyword evidence="1" id="KW-0732">Signal</keyword>
<evidence type="ECO:0000256" key="1">
    <source>
        <dbReference type="SAM" id="SignalP"/>
    </source>
</evidence>
<comment type="caution">
    <text evidence="2">The sequence shown here is derived from an EMBL/GenBank/DDBJ whole genome shotgun (WGS) entry which is preliminary data.</text>
</comment>
<evidence type="ECO:0000313" key="3">
    <source>
        <dbReference type="Proteomes" id="UP001161017"/>
    </source>
</evidence>
<reference evidence="2" key="1">
    <citation type="journal article" date="2023" name="Genome Biol. Evol.">
        <title>First Whole Genome Sequence and Flow Cytometry Genome Size Data for the Lichen-Forming Fungus Ramalina farinacea (Ascomycota).</title>
        <authorList>
            <person name="Llewellyn T."/>
            <person name="Mian S."/>
            <person name="Hill R."/>
            <person name="Leitch I.J."/>
            <person name="Gaya E."/>
        </authorList>
    </citation>
    <scope>NUCLEOTIDE SEQUENCE</scope>
    <source>
        <strain evidence="2">LIQ254RAFAR</strain>
    </source>
</reference>
<dbReference type="Proteomes" id="UP001161017">
    <property type="component" value="Unassembled WGS sequence"/>
</dbReference>
<evidence type="ECO:0000313" key="2">
    <source>
        <dbReference type="EMBL" id="MDI1485768.1"/>
    </source>
</evidence>
<feature type="chain" id="PRO_5041202776" description="Ecp2 effector protein domain-containing protein" evidence="1">
    <location>
        <begin position="18"/>
        <end position="168"/>
    </location>
</feature>
<sequence>MLAKSFLILISTPLILGMSLGDRLIGPAESHQDLSQRDVYENDALQAAVASFDTTDCSGPAKSGMVEKASGTDGNAGWDMDCYDISSWTGQRMGINWGRKSAHMMRSLGMFSDTQCKTDVGWYAYNLVPAKPTTNISCFDPSNFGSPKSLIFLQGIHTPNNYPQPAGT</sequence>
<evidence type="ECO:0008006" key="4">
    <source>
        <dbReference type="Google" id="ProtNLM"/>
    </source>
</evidence>
<dbReference type="AlphaFoldDB" id="A0AA43QJD7"/>
<feature type="signal peptide" evidence="1">
    <location>
        <begin position="1"/>
        <end position="17"/>
    </location>
</feature>
<name>A0AA43QJD7_9LECA</name>
<accession>A0AA43QJD7</accession>
<proteinExistence type="predicted"/>